<dbReference type="Gene3D" id="2.130.10.130">
    <property type="entry name" value="Integrin alpha, N-terminal"/>
    <property type="match status" value="1"/>
</dbReference>
<organism evidence="3 4">
    <name type="scientific">Streptomyces kunmingensis</name>
    <dbReference type="NCBI Taxonomy" id="68225"/>
    <lineage>
        <taxon>Bacteria</taxon>
        <taxon>Bacillati</taxon>
        <taxon>Actinomycetota</taxon>
        <taxon>Actinomycetes</taxon>
        <taxon>Kitasatosporales</taxon>
        <taxon>Streptomycetaceae</taxon>
        <taxon>Streptomyces</taxon>
    </lineage>
</organism>
<dbReference type="Gene3D" id="2.60.40.10">
    <property type="entry name" value="Immunoglobulins"/>
    <property type="match status" value="1"/>
</dbReference>
<evidence type="ECO:0008006" key="5">
    <source>
        <dbReference type="Google" id="ProtNLM"/>
    </source>
</evidence>
<dbReference type="EMBL" id="JAOZYB010000349">
    <property type="protein sequence ID" value="MEB3966069.1"/>
    <property type="molecule type" value="Genomic_DNA"/>
</dbReference>
<evidence type="ECO:0000256" key="1">
    <source>
        <dbReference type="ARBA" id="ARBA00022729"/>
    </source>
</evidence>
<feature type="region of interest" description="Disordered" evidence="2">
    <location>
        <begin position="278"/>
        <end position="388"/>
    </location>
</feature>
<dbReference type="InterPro" id="IPR028994">
    <property type="entry name" value="Integrin_alpha_N"/>
</dbReference>
<feature type="compositionally biased region" description="Acidic residues" evidence="2">
    <location>
        <begin position="341"/>
        <end position="355"/>
    </location>
</feature>
<reference evidence="3 4" key="1">
    <citation type="submission" date="2022-10" db="EMBL/GenBank/DDBJ databases">
        <authorList>
            <person name="Xie J."/>
            <person name="Shen N."/>
        </authorList>
    </citation>
    <scope>NUCLEOTIDE SEQUENCE [LARGE SCALE GENOMIC DNA]</scope>
    <source>
        <strain evidence="3 4">DSM 41681</strain>
    </source>
</reference>
<accession>A0ABU6CMW5</accession>
<dbReference type="SUPFAM" id="SSF69318">
    <property type="entry name" value="Integrin alpha N-terminal domain"/>
    <property type="match status" value="1"/>
</dbReference>
<evidence type="ECO:0000313" key="4">
    <source>
        <dbReference type="Proteomes" id="UP001352223"/>
    </source>
</evidence>
<dbReference type="InterPro" id="IPR013783">
    <property type="entry name" value="Ig-like_fold"/>
</dbReference>
<keyword evidence="1" id="KW-0732">Signal</keyword>
<dbReference type="InterPro" id="IPR013517">
    <property type="entry name" value="FG-GAP"/>
</dbReference>
<protein>
    <recommendedName>
        <fullName evidence="5">DNRLRE domain-containing protein</fullName>
    </recommendedName>
</protein>
<proteinExistence type="predicted"/>
<feature type="region of interest" description="Disordered" evidence="2">
    <location>
        <begin position="133"/>
        <end position="157"/>
    </location>
</feature>
<dbReference type="Pfam" id="PF13517">
    <property type="entry name" value="FG-GAP_3"/>
    <property type="match status" value="1"/>
</dbReference>
<gene>
    <name evidence="3" type="ORF">OKJ48_38480</name>
</gene>
<dbReference type="Proteomes" id="UP001352223">
    <property type="component" value="Unassembled WGS sequence"/>
</dbReference>
<sequence>MDRRLFRRLPSRRASGAIAACVAAALGAGVLVPLLADDAAPARDARGTARAAVGEQAAQDKARATGHLVEVTALRTESTTTYAKPDGSFRLESSAAPFRAKVDGEWKPLDTALHRTARGWAPKASADPVVFSAGGGRTTHSARRAATHTGPTTARGTARSAVFTVPATGTRTRTGTGTGTTARQTADAATEFTDLVTLTSAGHEITLSWPGTLPAPVIDGERALYRDVLPDVDLLLTARDSGFNHVLIVHTAEAAASDALRTLSYGLSSPDLTFHLDPGTKSVTAQDTSGAEIAVSPTPYMWDSAGEPAVTQGDDPQPAEPSDEPAPHATDQSAPPHDGTDETPDAPSDADDTDAPTDPASAPDADPAAFTGGRGDSGVRPAAWHTGTDRLTDSQVLALRGLAGPDGGTHTATADAELSAPGTTDTTLTVTPGRTLAQAASTEYPLFIDPSFYGHTTNWTTAYKKYPSSSFYDGANYNTGTTEARVGYEADTWGTSRSFFRLDLENIKGAKVTSASVRVLETYSWSCSGRVVELWQTGSISSKTTWSNQPAWKTKLDTHDMAHGYNSSCPDAYVSFDAKGLAQDAADGGWGSTTIGFQAYDESSTYAWKKFKAEGSSAPRLSVNYYRKPAVPSSLDMSPGPTCSRSEPYPRVGKRDLVLSAHSSDADKDLDKLNFELWRTGYQDSTTVEKSGATTTGGNASVKYPASSLTNGWTYSWQVQAEDETDAVSDWAPLNKSGYDPTCRFVYDASFPNSPVVTSTDYPEEGENGDVWSEKKFGESGTFTFAPDGDTDVTAFGYALNSSSCSSTLTVAAGKTGTVTIKPKLAGPNVLYVCAKDGAGNPSGPTAYVFYVSPRDAADQPGDVTGDTIPDVYAIDSDGNLRMYPSSETGDLHRGLSAAEKDGELLINSPGDGEEPLAAGYWKGADGKPALLAHSGDLMPGDGVTDLLARMPDGKLYVYRGDGYGGTDIDRRLDVRLPPNAPDPATFDQLVLGDYDLDGRMDLFATTAGGGLWAFTGYTGATFSTAAQIATSAWLDRDLVTVGDVNVDGTPDLLFRSESDNLRLRLGAPATTGGATLASLSTSADSLGGSDATYATGWTTSAYPMAFLHGTPDVNKDKIPDLWAMAADGSIKFYAGGKTALGTGTTVISADSQWKTNKLSFG</sequence>
<feature type="compositionally biased region" description="Low complexity" evidence="2">
    <location>
        <begin position="356"/>
        <end position="369"/>
    </location>
</feature>
<evidence type="ECO:0000256" key="2">
    <source>
        <dbReference type="SAM" id="MobiDB-lite"/>
    </source>
</evidence>
<feature type="region of interest" description="Disordered" evidence="2">
    <location>
        <begin position="401"/>
        <end position="429"/>
    </location>
</feature>
<comment type="caution">
    <text evidence="3">The sequence shown here is derived from an EMBL/GenBank/DDBJ whole genome shotgun (WGS) entry which is preliminary data.</text>
</comment>
<name>A0ABU6CMW5_9ACTN</name>
<evidence type="ECO:0000313" key="3">
    <source>
        <dbReference type="EMBL" id="MEB3966069.1"/>
    </source>
</evidence>
<keyword evidence="4" id="KW-1185">Reference proteome</keyword>
<dbReference type="RefSeq" id="WP_324774961.1">
    <property type="nucleotide sequence ID" value="NZ_BAAATS010000019.1"/>
</dbReference>